<evidence type="ECO:0000256" key="5">
    <source>
        <dbReference type="ARBA" id="ARBA00022448"/>
    </source>
</evidence>
<evidence type="ECO:0000256" key="7">
    <source>
        <dbReference type="ARBA" id="ARBA00022692"/>
    </source>
</evidence>
<name>A0A1I7XPU8_HETBA</name>
<keyword evidence="12" id="KW-1185">Reference proteome</keyword>
<comment type="similarity">
    <text evidence="4">Belongs to the nematode transthyretin-like family.</text>
</comment>
<keyword evidence="7" id="KW-0812">Transmembrane</keyword>
<evidence type="ECO:0000313" key="12">
    <source>
        <dbReference type="Proteomes" id="UP000095283"/>
    </source>
</evidence>
<comment type="subcellular location">
    <subcellularLocation>
        <location evidence="1">Membrane</location>
        <topology evidence="1">Multi-pass membrane protein</topology>
    </subcellularLocation>
    <subcellularLocation>
        <location evidence="2">Secreted</location>
    </subcellularLocation>
</comment>
<evidence type="ECO:0000256" key="9">
    <source>
        <dbReference type="ARBA" id="ARBA00022989"/>
    </source>
</evidence>
<evidence type="ECO:0000256" key="6">
    <source>
        <dbReference type="ARBA" id="ARBA00022525"/>
    </source>
</evidence>
<evidence type="ECO:0000256" key="1">
    <source>
        <dbReference type="ARBA" id="ARBA00004141"/>
    </source>
</evidence>
<dbReference type="Pfam" id="PF01060">
    <property type="entry name" value="TTR-52"/>
    <property type="match status" value="1"/>
</dbReference>
<dbReference type="InterPro" id="IPR001534">
    <property type="entry name" value="Transthyretin-like"/>
</dbReference>
<organism evidence="12 13">
    <name type="scientific">Heterorhabditis bacteriophora</name>
    <name type="common">Entomopathogenic nematode worm</name>
    <dbReference type="NCBI Taxonomy" id="37862"/>
    <lineage>
        <taxon>Eukaryota</taxon>
        <taxon>Metazoa</taxon>
        <taxon>Ecdysozoa</taxon>
        <taxon>Nematoda</taxon>
        <taxon>Chromadorea</taxon>
        <taxon>Rhabditida</taxon>
        <taxon>Rhabditina</taxon>
        <taxon>Rhabditomorpha</taxon>
        <taxon>Strongyloidea</taxon>
        <taxon>Heterorhabditidae</taxon>
        <taxon>Heterorhabditis</taxon>
    </lineage>
</organism>
<dbReference type="PANTHER" id="PTHR10283:SF77">
    <property type="entry name" value="PROTEIN CBG18085"/>
    <property type="match status" value="1"/>
</dbReference>
<dbReference type="GO" id="GO:0009986">
    <property type="term" value="C:cell surface"/>
    <property type="evidence" value="ECO:0007669"/>
    <property type="project" value="InterPro"/>
</dbReference>
<dbReference type="InterPro" id="IPR038479">
    <property type="entry name" value="Transthyretin-like_sf"/>
</dbReference>
<proteinExistence type="inferred from homology"/>
<feature type="region of interest" description="Disordered" evidence="11">
    <location>
        <begin position="367"/>
        <end position="388"/>
    </location>
</feature>
<evidence type="ECO:0000256" key="10">
    <source>
        <dbReference type="ARBA" id="ARBA00023136"/>
    </source>
</evidence>
<dbReference type="PANTHER" id="PTHR10283">
    <property type="entry name" value="SOLUTE CARRIER FAMILY 13 MEMBER"/>
    <property type="match status" value="1"/>
</dbReference>
<sequence>MGMKYMLNILNKSTEDEKKDEEYVKKAVFSAYTDLGPMTLSGVHYLFLKSHSVKAFQRYYNYGNYRFAEKSTLGIFVFTVASWISSDPKVFPGWANLFKKGYVTDSCSGMVAVFLLFVWPKEMPDFAFLRRKEERLRPSVKRDALLSWNTVRQRFPWSIILLLGAGFAISKSVKESGLSSLIACNMESLLAGFPPFVMQIVISLIVVIMTEFSTNSATASIFIPIAFNTAESVRVHPLYFSIPTAIGPSFSFMLPMATPPNAIVYETNTIRMIDMPLVQSGAPECTINLLIRDVTVCVRQLLLLACRDQHLLKMLLIVYLSALIPTYLALGRTQSTAVEGVLMCDNKLARNILVKMFEHDTVTPDELMDSAETDDHGKFRLSGSAEEV</sequence>
<evidence type="ECO:0000256" key="2">
    <source>
        <dbReference type="ARBA" id="ARBA00004613"/>
    </source>
</evidence>
<dbReference type="InterPro" id="IPR031312">
    <property type="entry name" value="Na/sul_symport_CS"/>
</dbReference>
<keyword evidence="5" id="KW-0813">Transport</keyword>
<dbReference type="PROSITE" id="PS01271">
    <property type="entry name" value="NA_SULFATE"/>
    <property type="match status" value="1"/>
</dbReference>
<dbReference type="GO" id="GO:0005886">
    <property type="term" value="C:plasma membrane"/>
    <property type="evidence" value="ECO:0007669"/>
    <property type="project" value="TreeGrafter"/>
</dbReference>
<dbReference type="InterPro" id="IPR001898">
    <property type="entry name" value="SLC13A/DASS"/>
</dbReference>
<dbReference type="Proteomes" id="UP000095283">
    <property type="component" value="Unplaced"/>
</dbReference>
<evidence type="ECO:0000256" key="11">
    <source>
        <dbReference type="SAM" id="MobiDB-lite"/>
    </source>
</evidence>
<dbReference type="WBParaSite" id="Hba_19761">
    <property type="protein sequence ID" value="Hba_19761"/>
    <property type="gene ID" value="Hba_19761"/>
</dbReference>
<dbReference type="Gene3D" id="2.60.40.3330">
    <property type="match status" value="1"/>
</dbReference>
<dbReference type="GO" id="GO:0015141">
    <property type="term" value="F:succinate transmembrane transporter activity"/>
    <property type="evidence" value="ECO:0007669"/>
    <property type="project" value="TreeGrafter"/>
</dbReference>
<keyword evidence="8" id="KW-0732">Signal</keyword>
<comment type="similarity">
    <text evidence="3">Belongs to the SLC13A/DASS transporter (TC 2.A.47) family. NADC subfamily.</text>
</comment>
<evidence type="ECO:0000256" key="8">
    <source>
        <dbReference type="ARBA" id="ARBA00022729"/>
    </source>
</evidence>
<dbReference type="GO" id="GO:0015137">
    <property type="term" value="F:citrate transmembrane transporter activity"/>
    <property type="evidence" value="ECO:0007669"/>
    <property type="project" value="TreeGrafter"/>
</dbReference>
<evidence type="ECO:0000256" key="4">
    <source>
        <dbReference type="ARBA" id="ARBA00010112"/>
    </source>
</evidence>
<keyword evidence="9" id="KW-1133">Transmembrane helix</keyword>
<dbReference type="GO" id="GO:0005576">
    <property type="term" value="C:extracellular region"/>
    <property type="evidence" value="ECO:0007669"/>
    <property type="project" value="UniProtKB-SubCell"/>
</dbReference>
<keyword evidence="10" id="KW-0472">Membrane</keyword>
<keyword evidence="6" id="KW-0964">Secreted</keyword>
<dbReference type="AlphaFoldDB" id="A0A1I7XPU8"/>
<reference evidence="13" key="1">
    <citation type="submission" date="2016-11" db="UniProtKB">
        <authorList>
            <consortium name="WormBaseParasite"/>
        </authorList>
    </citation>
    <scope>IDENTIFICATION</scope>
</reference>
<evidence type="ECO:0000256" key="3">
    <source>
        <dbReference type="ARBA" id="ARBA00006772"/>
    </source>
</evidence>
<dbReference type="Pfam" id="PF00939">
    <property type="entry name" value="Na_sulph_symp"/>
    <property type="match status" value="1"/>
</dbReference>
<evidence type="ECO:0000313" key="13">
    <source>
        <dbReference type="WBParaSite" id="Hba_19761"/>
    </source>
</evidence>
<protein>
    <submittedName>
        <fullName evidence="13">Na+/dicarboxylate na+/tricarboxylate and phosphate transporter</fullName>
    </submittedName>
</protein>
<accession>A0A1I7XPU8</accession>